<sequence length="82" mass="9427">MPVKRCSLLLSLSSSLFYLINWDFIYISSTYSDSFFSVWISSIAFSQSDKTENSINLTNFSRITNIAGLDVNLWSFCEKQSF</sequence>
<reference evidence="1 2" key="1">
    <citation type="submission" date="2021-07" db="EMBL/GenBank/DDBJ databases">
        <authorList>
            <consortium name="Genoscope - CEA"/>
            <person name="William W."/>
        </authorList>
    </citation>
    <scope>NUCLEOTIDE SEQUENCE [LARGE SCALE GENOMIC DNA]</scope>
</reference>
<organism evidence="1 2">
    <name type="scientific">Brassica campestris</name>
    <name type="common">Field mustard</name>
    <dbReference type="NCBI Taxonomy" id="3711"/>
    <lineage>
        <taxon>Eukaryota</taxon>
        <taxon>Viridiplantae</taxon>
        <taxon>Streptophyta</taxon>
        <taxon>Embryophyta</taxon>
        <taxon>Tracheophyta</taxon>
        <taxon>Spermatophyta</taxon>
        <taxon>Magnoliopsida</taxon>
        <taxon>eudicotyledons</taxon>
        <taxon>Gunneridae</taxon>
        <taxon>Pentapetalae</taxon>
        <taxon>rosids</taxon>
        <taxon>malvids</taxon>
        <taxon>Brassicales</taxon>
        <taxon>Brassicaceae</taxon>
        <taxon>Brassiceae</taxon>
        <taxon>Brassica</taxon>
    </lineage>
</organism>
<dbReference type="Gramene" id="A05p33470.2_BraZ1">
    <property type="protein sequence ID" value="A05p33470.2_BraZ1.CDS.1"/>
    <property type="gene ID" value="A05g33470.2_BraZ1"/>
</dbReference>
<accession>A0A8D9GD89</accession>
<dbReference type="EMBL" id="LS974621">
    <property type="protein sequence ID" value="CAG7876826.1"/>
    <property type="molecule type" value="Genomic_DNA"/>
</dbReference>
<protein>
    <submittedName>
        <fullName evidence="1">Uncharacterized protein</fullName>
    </submittedName>
</protein>
<proteinExistence type="predicted"/>
<evidence type="ECO:0000313" key="1">
    <source>
        <dbReference type="EMBL" id="CAG7876826.1"/>
    </source>
</evidence>
<name>A0A8D9GD89_BRACM</name>
<evidence type="ECO:0000313" key="2">
    <source>
        <dbReference type="Proteomes" id="UP000694005"/>
    </source>
</evidence>
<dbReference type="AlphaFoldDB" id="A0A8D9GD89"/>
<dbReference type="Proteomes" id="UP000694005">
    <property type="component" value="Chromosome A05"/>
</dbReference>
<gene>
    <name evidence="1" type="ORF">BRAPAZ1V2_A05P33470.2</name>
</gene>